<sequence>MEQQDQVSIADKLKGEALTKDVQDIPNPSTLSAEAENQENLIKIANTNPQNYNELMQFKRFKIQQKNEKSERNLRKKNAKLAFIFSSAWAAFIALVILLHGFGQQFKFFSLSQTEFLFIIGSLTASIFAFYSLVLRYLFYRKETSGTNAQSAVKPGMSGMPAIPANPTNNTIG</sequence>
<comment type="caution">
    <text evidence="2">The sequence shown here is derived from an EMBL/GenBank/DDBJ whole genome shotgun (WGS) entry which is preliminary data.</text>
</comment>
<dbReference type="RefSeq" id="WP_157482289.1">
    <property type="nucleotide sequence ID" value="NZ_WOWP01000020.1"/>
</dbReference>
<keyword evidence="3" id="KW-1185">Reference proteome</keyword>
<keyword evidence="1" id="KW-0472">Membrane</keyword>
<proteinExistence type="predicted"/>
<feature type="transmembrane region" description="Helical" evidence="1">
    <location>
        <begin position="81"/>
        <end position="104"/>
    </location>
</feature>
<evidence type="ECO:0000313" key="2">
    <source>
        <dbReference type="EMBL" id="MUV03349.1"/>
    </source>
</evidence>
<keyword evidence="1" id="KW-0812">Transmembrane</keyword>
<evidence type="ECO:0000313" key="3">
    <source>
        <dbReference type="Proteomes" id="UP000433945"/>
    </source>
</evidence>
<organism evidence="2 3">
    <name type="scientific">Flavobacterium rakeshii</name>
    <dbReference type="NCBI Taxonomy" id="1038845"/>
    <lineage>
        <taxon>Bacteria</taxon>
        <taxon>Pseudomonadati</taxon>
        <taxon>Bacteroidota</taxon>
        <taxon>Flavobacteriia</taxon>
        <taxon>Flavobacteriales</taxon>
        <taxon>Flavobacteriaceae</taxon>
        <taxon>Flavobacterium</taxon>
    </lineage>
</organism>
<keyword evidence="1" id="KW-1133">Transmembrane helix</keyword>
<name>A0A6N8H9P2_9FLAO</name>
<feature type="transmembrane region" description="Helical" evidence="1">
    <location>
        <begin position="116"/>
        <end position="139"/>
    </location>
</feature>
<protein>
    <submittedName>
        <fullName evidence="2">Uncharacterized protein</fullName>
    </submittedName>
</protein>
<dbReference type="EMBL" id="WOWP01000020">
    <property type="protein sequence ID" value="MUV03349.1"/>
    <property type="molecule type" value="Genomic_DNA"/>
</dbReference>
<evidence type="ECO:0000256" key="1">
    <source>
        <dbReference type="SAM" id="Phobius"/>
    </source>
</evidence>
<accession>A0A6N8H9P2</accession>
<gene>
    <name evidence="2" type="ORF">GN157_06465</name>
</gene>
<reference evidence="2 3" key="1">
    <citation type="submission" date="2019-12" db="EMBL/GenBank/DDBJ databases">
        <authorList>
            <person name="Sun J.-Q."/>
        </authorList>
    </citation>
    <scope>NUCLEOTIDE SEQUENCE [LARGE SCALE GENOMIC DNA]</scope>
    <source>
        <strain evidence="2 3">JCM 17928</strain>
    </source>
</reference>
<dbReference type="OrthoDB" id="1448616at2"/>
<dbReference type="Proteomes" id="UP000433945">
    <property type="component" value="Unassembled WGS sequence"/>
</dbReference>
<dbReference type="AlphaFoldDB" id="A0A6N8H9P2"/>